<reference evidence="1" key="1">
    <citation type="submission" date="2022-03" db="EMBL/GenBank/DDBJ databases">
        <authorList>
            <person name="Alioto T."/>
            <person name="Alioto T."/>
            <person name="Gomez Garrido J."/>
        </authorList>
    </citation>
    <scope>NUCLEOTIDE SEQUENCE</scope>
</reference>
<dbReference type="AlphaFoldDB" id="A0AAD1WIF6"/>
<evidence type="ECO:0000313" key="2">
    <source>
        <dbReference type="Proteomes" id="UP001295444"/>
    </source>
</evidence>
<name>A0AAD1WIF6_PELCU</name>
<dbReference type="Proteomes" id="UP001295444">
    <property type="component" value="Chromosome 07"/>
</dbReference>
<organism evidence="1 2">
    <name type="scientific">Pelobates cultripes</name>
    <name type="common">Western spadefoot toad</name>
    <dbReference type="NCBI Taxonomy" id="61616"/>
    <lineage>
        <taxon>Eukaryota</taxon>
        <taxon>Metazoa</taxon>
        <taxon>Chordata</taxon>
        <taxon>Craniata</taxon>
        <taxon>Vertebrata</taxon>
        <taxon>Euteleostomi</taxon>
        <taxon>Amphibia</taxon>
        <taxon>Batrachia</taxon>
        <taxon>Anura</taxon>
        <taxon>Pelobatoidea</taxon>
        <taxon>Pelobatidae</taxon>
        <taxon>Pelobates</taxon>
    </lineage>
</organism>
<feature type="non-terminal residue" evidence="1">
    <location>
        <position position="92"/>
    </location>
</feature>
<sequence length="92" mass="9876">FLFGSRLSNLSSQLSNPLCSVPFSFSLNFSPLLHTAPYSSYRSSLGDSPAVQFHFIQLPPVSSLAASLRFTASHSTSHCGYLTLTPAVAPIE</sequence>
<protein>
    <submittedName>
        <fullName evidence="1">Uncharacterized protein</fullName>
    </submittedName>
</protein>
<dbReference type="EMBL" id="OW240918">
    <property type="protein sequence ID" value="CAH2306817.1"/>
    <property type="molecule type" value="Genomic_DNA"/>
</dbReference>
<feature type="non-terminal residue" evidence="1">
    <location>
        <position position="1"/>
    </location>
</feature>
<evidence type="ECO:0000313" key="1">
    <source>
        <dbReference type="EMBL" id="CAH2306817.1"/>
    </source>
</evidence>
<gene>
    <name evidence="1" type="ORF">PECUL_23A051435</name>
</gene>
<accession>A0AAD1WIF6</accession>
<proteinExistence type="predicted"/>
<keyword evidence="2" id="KW-1185">Reference proteome</keyword>